<gene>
    <name evidence="1" type="ORF">AVEN_189639_1</name>
</gene>
<evidence type="ECO:0000313" key="2">
    <source>
        <dbReference type="Proteomes" id="UP000499080"/>
    </source>
</evidence>
<dbReference type="AlphaFoldDB" id="A0A4Y2I560"/>
<name>A0A4Y2I560_ARAVE</name>
<accession>A0A4Y2I560</accession>
<comment type="caution">
    <text evidence="1">The sequence shown here is derived from an EMBL/GenBank/DDBJ whole genome shotgun (WGS) entry which is preliminary data.</text>
</comment>
<protein>
    <submittedName>
        <fullName evidence="1">Uncharacterized protein</fullName>
    </submittedName>
</protein>
<proteinExistence type="predicted"/>
<dbReference type="EMBL" id="BGPR01002395">
    <property type="protein sequence ID" value="GBM72715.1"/>
    <property type="molecule type" value="Genomic_DNA"/>
</dbReference>
<organism evidence="1 2">
    <name type="scientific">Araneus ventricosus</name>
    <name type="common">Orbweaver spider</name>
    <name type="synonym">Epeira ventricosa</name>
    <dbReference type="NCBI Taxonomy" id="182803"/>
    <lineage>
        <taxon>Eukaryota</taxon>
        <taxon>Metazoa</taxon>
        <taxon>Ecdysozoa</taxon>
        <taxon>Arthropoda</taxon>
        <taxon>Chelicerata</taxon>
        <taxon>Arachnida</taxon>
        <taxon>Araneae</taxon>
        <taxon>Araneomorphae</taxon>
        <taxon>Entelegynae</taxon>
        <taxon>Araneoidea</taxon>
        <taxon>Araneidae</taxon>
        <taxon>Araneus</taxon>
    </lineage>
</organism>
<keyword evidence="2" id="KW-1185">Reference proteome</keyword>
<dbReference type="Proteomes" id="UP000499080">
    <property type="component" value="Unassembled WGS sequence"/>
</dbReference>
<reference evidence="1 2" key="1">
    <citation type="journal article" date="2019" name="Sci. Rep.">
        <title>Orb-weaving spider Araneus ventricosus genome elucidates the spidroin gene catalogue.</title>
        <authorList>
            <person name="Kono N."/>
            <person name="Nakamura H."/>
            <person name="Ohtoshi R."/>
            <person name="Moran D.A.P."/>
            <person name="Shinohara A."/>
            <person name="Yoshida Y."/>
            <person name="Fujiwara M."/>
            <person name="Mori M."/>
            <person name="Tomita M."/>
            <person name="Arakawa K."/>
        </authorList>
    </citation>
    <scope>NUCLEOTIDE SEQUENCE [LARGE SCALE GENOMIC DNA]</scope>
</reference>
<sequence>MATLSKGKQTVTWWKPIRFCRISLLDSGSLVIFSSPSLGISNMAVGDGSPGGQQRILVVQLGYSASWVGQRITLVAPRQSALLGQQRVQVGQLDILLPGINSKVSLSLLTLSTRTFGARPAMTVSPLRLSSHRPSSP</sequence>
<evidence type="ECO:0000313" key="1">
    <source>
        <dbReference type="EMBL" id="GBM72715.1"/>
    </source>
</evidence>